<sequence>MSYQSEADLEDNLIKQLETLDYEYVNIKSDTELESNLKVQLEKLNNTTFSNREFNSILTHLDGGSIFDKAKKFRDRFELERDDNTTDYIIFFDNHWCKNKFQVANQITVNGTYTNRYDVTILINGLPLVQIELKRRGIELKQAFNQIMRYKQHSYTGLFGYLEIFIISNGVNTKYFANNKKINYKLTFYWKDKENNNISNISKFTELFLDRYHLHQMINKYTVLSDITRDIIILRSYQYYAVEAILEKTLHSRENGYIWHTTGSGKTLTSFKASQLLSQQNEIDKVIFVVDRNDLDNQTLAEFNKFSNDGVDGTTNTKKLIRQLNGSDKLIVTTIQKLSRAVKYNAPSIEKVKNNKIVLMFDECHRSQFGEMHSAITKFFTNIQYFGFTGTPILAENRGQSRKTTHDIFGKCLHKYLIVDAIADENVLGFSVDYIGRIIRKTTNDEQVIDVNTKEVLESEERINQIVDTIIDIHDRKTYNREFTSILAVSSIPVLNTYYDLFKKKNHDLKIATIYSFEANPDLTEDEIHPRTLLDNQINDYNEMFGTSYSTDTFQGYYQDISKKSKDKKIDILLVVNMFLTGFDNKYLNTLYVDKNLEYHGLLQAYSRTNRLCNDKKAHGNIVVFRNLKEKTDEAIKLFSNENALETVIMKPYKEYVKIFNSEVEKLNKIVPTIEKLDDSKDVETEKEFIEVFRNILRTLNKLTPFDEFKFKDLNISQQSFEDYRSKYLDIYERVENPLTKESILNDIDFEMDLLRRDDINVSYILELLKGLDPTKPTFTKDKHFITQTMNKDKELRSKIDLIDEFISTTMVDCNVDTEEKLEQFMNQKRENAIKELVTTENLKEELIREILKEYEFSGKIKEKNVDETFNKKPKLKERRDKRKLLVQKIKDLIELFTW</sequence>
<keyword evidence="5" id="KW-0547">Nucleotide-binding</keyword>
<dbReference type="PANTHER" id="PTHR30195">
    <property type="entry name" value="TYPE I SITE-SPECIFIC DEOXYRIBONUCLEASE PROTEIN SUBUNIT M AND R"/>
    <property type="match status" value="1"/>
</dbReference>
<comment type="caution">
    <text evidence="12">The sequence shown here is derived from an EMBL/GenBank/DDBJ whole genome shotgun (WGS) entry which is preliminary data.</text>
</comment>
<dbReference type="AlphaFoldDB" id="A0A328QA41"/>
<evidence type="ECO:0000313" key="12">
    <source>
        <dbReference type="EMBL" id="RAP03458.1"/>
    </source>
</evidence>
<dbReference type="GO" id="GO:0009035">
    <property type="term" value="F:type I site-specific deoxyribonuclease activity"/>
    <property type="evidence" value="ECO:0007669"/>
    <property type="project" value="UniProtKB-EC"/>
</dbReference>
<dbReference type="Gene3D" id="3.40.50.300">
    <property type="entry name" value="P-loop containing nucleotide triphosphate hydrolases"/>
    <property type="match status" value="2"/>
</dbReference>
<keyword evidence="10" id="KW-0238">DNA-binding</keyword>
<feature type="domain" description="Helicase ATP-binding" evidence="11">
    <location>
        <begin position="247"/>
        <end position="410"/>
    </location>
</feature>
<dbReference type="InterPro" id="IPR040980">
    <property type="entry name" value="SWI2_SNF2"/>
</dbReference>
<name>A0A328QA41_9EURY</name>
<evidence type="ECO:0000256" key="7">
    <source>
        <dbReference type="ARBA" id="ARBA00022759"/>
    </source>
</evidence>
<dbReference type="Pfam" id="PF18766">
    <property type="entry name" value="SWI2_SNF2"/>
    <property type="match status" value="1"/>
</dbReference>
<protein>
    <recommendedName>
        <fullName evidence="3">type I site-specific deoxyribonuclease</fullName>
        <ecNumber evidence="3">3.1.21.3</ecNumber>
    </recommendedName>
</protein>
<evidence type="ECO:0000256" key="2">
    <source>
        <dbReference type="ARBA" id="ARBA00008598"/>
    </source>
</evidence>
<keyword evidence="9" id="KW-0067">ATP-binding</keyword>
<comment type="catalytic activity">
    <reaction evidence="1">
        <text>Endonucleolytic cleavage of DNA to give random double-stranded fragments with terminal 5'-phosphates, ATP is simultaneously hydrolyzed.</text>
        <dbReference type="EC" id="3.1.21.3"/>
    </reaction>
</comment>
<keyword evidence="4" id="KW-0540">Nuclease</keyword>
<evidence type="ECO:0000259" key="11">
    <source>
        <dbReference type="PROSITE" id="PS51192"/>
    </source>
</evidence>
<keyword evidence="7 12" id="KW-0255">Endonuclease</keyword>
<dbReference type="GO" id="GO:0120545">
    <property type="term" value="F:nucleic acid conformation isomerase activity"/>
    <property type="evidence" value="ECO:0007669"/>
    <property type="project" value="UniProtKB-ARBA"/>
</dbReference>
<dbReference type="Gene3D" id="1.20.58.910">
    <property type="match status" value="1"/>
</dbReference>
<dbReference type="InterPro" id="IPR007409">
    <property type="entry name" value="Restrct_endonuc_type1_HsdR_N"/>
</dbReference>
<dbReference type="GO" id="GO:0009307">
    <property type="term" value="P:DNA restriction-modification system"/>
    <property type="evidence" value="ECO:0007669"/>
    <property type="project" value="UniProtKB-KW"/>
</dbReference>
<evidence type="ECO:0000256" key="10">
    <source>
        <dbReference type="ARBA" id="ARBA00023125"/>
    </source>
</evidence>
<dbReference type="EC" id="3.1.21.3" evidence="3"/>
<dbReference type="Pfam" id="PF22679">
    <property type="entry name" value="T1R_D3-like"/>
    <property type="match status" value="1"/>
</dbReference>
<comment type="similarity">
    <text evidence="2">Belongs to the HsdR family.</text>
</comment>
<evidence type="ECO:0000256" key="6">
    <source>
        <dbReference type="ARBA" id="ARBA00022747"/>
    </source>
</evidence>
<reference evidence="12 13" key="1">
    <citation type="submission" date="2017-05" db="EMBL/GenBank/DDBJ databases">
        <title>Host range expansion of the Methanosphaera genus to humans and monogastric animals involves recent and extensive reduction in genome content.</title>
        <authorList>
            <person name="Hoedt E.C."/>
            <person name="Volmer J.G."/>
            <person name="Parks D.H."/>
            <person name="Rosewarne C.P."/>
            <person name="Denman S.E."/>
            <person name="Mcsweeney C.S."/>
            <person name="O Cuiv P."/>
            <person name="Hugenholtz P."/>
            <person name="Tyson G.W."/>
            <person name="Morrison M."/>
        </authorList>
    </citation>
    <scope>NUCLEOTIDE SEQUENCE [LARGE SCALE GENOMIC DNA]</scope>
    <source>
        <strain evidence="12 13">PA5</strain>
    </source>
</reference>
<evidence type="ECO:0000256" key="8">
    <source>
        <dbReference type="ARBA" id="ARBA00022801"/>
    </source>
</evidence>
<proteinExistence type="inferred from homology"/>
<dbReference type="CDD" id="cd18800">
    <property type="entry name" value="SF2_C_EcoR124I-like"/>
    <property type="match status" value="1"/>
</dbReference>
<dbReference type="SMART" id="SM00487">
    <property type="entry name" value="DEXDc"/>
    <property type="match status" value="1"/>
</dbReference>
<gene>
    <name evidence="12" type="ORF">CA615_02270</name>
</gene>
<dbReference type="SUPFAM" id="SSF52540">
    <property type="entry name" value="P-loop containing nucleoside triphosphate hydrolases"/>
    <property type="match status" value="2"/>
</dbReference>
<evidence type="ECO:0000256" key="3">
    <source>
        <dbReference type="ARBA" id="ARBA00012654"/>
    </source>
</evidence>
<dbReference type="Proteomes" id="UP000248557">
    <property type="component" value="Unassembled WGS sequence"/>
</dbReference>
<dbReference type="InterPro" id="IPR014001">
    <property type="entry name" value="Helicase_ATP-bd"/>
</dbReference>
<dbReference type="InterPro" id="IPR055180">
    <property type="entry name" value="HsdR_RecA-like_helicase_dom_2"/>
</dbReference>
<evidence type="ECO:0000256" key="5">
    <source>
        <dbReference type="ARBA" id="ARBA00022741"/>
    </source>
</evidence>
<dbReference type="GO" id="GO:0003677">
    <property type="term" value="F:DNA binding"/>
    <property type="evidence" value="ECO:0007669"/>
    <property type="project" value="UniProtKB-KW"/>
</dbReference>
<dbReference type="GO" id="GO:0005524">
    <property type="term" value="F:ATP binding"/>
    <property type="evidence" value="ECO:0007669"/>
    <property type="project" value="UniProtKB-KW"/>
</dbReference>
<dbReference type="PANTHER" id="PTHR30195:SF16">
    <property type="entry name" value="TYPE I RESTRICTION ENZYME ENDONUCLEASE SUBUNIT"/>
    <property type="match status" value="1"/>
</dbReference>
<evidence type="ECO:0000256" key="9">
    <source>
        <dbReference type="ARBA" id="ARBA00022840"/>
    </source>
</evidence>
<dbReference type="Pfam" id="PF04313">
    <property type="entry name" value="HSDR_N"/>
    <property type="match status" value="1"/>
</dbReference>
<dbReference type="InterPro" id="IPR022625">
    <property type="entry name" value="TypeI_RM_Rsu_C"/>
</dbReference>
<dbReference type="RefSeq" id="WP_112149392.1">
    <property type="nucleotide sequence ID" value="NZ_NGJK01000025.1"/>
</dbReference>
<dbReference type="InterPro" id="IPR004473">
    <property type="entry name" value="Restrct_endonuc_typeI_HsdR"/>
</dbReference>
<dbReference type="CDD" id="cd22332">
    <property type="entry name" value="HsdR_N"/>
    <property type="match status" value="1"/>
</dbReference>
<dbReference type="InterPro" id="IPR027417">
    <property type="entry name" value="P-loop_NTPase"/>
</dbReference>
<evidence type="ECO:0000256" key="4">
    <source>
        <dbReference type="ARBA" id="ARBA00022722"/>
    </source>
</evidence>
<evidence type="ECO:0000256" key="1">
    <source>
        <dbReference type="ARBA" id="ARBA00000851"/>
    </source>
</evidence>
<accession>A0A328QA41</accession>
<organism evidence="12 13">
    <name type="scientific">Methanosphaera stadtmanae</name>
    <dbReference type="NCBI Taxonomy" id="2317"/>
    <lineage>
        <taxon>Archaea</taxon>
        <taxon>Methanobacteriati</taxon>
        <taxon>Methanobacteriota</taxon>
        <taxon>Methanomada group</taxon>
        <taxon>Methanobacteria</taxon>
        <taxon>Methanobacteriales</taxon>
        <taxon>Methanobacteriaceae</taxon>
        <taxon>Methanosphaera</taxon>
    </lineage>
</organism>
<evidence type="ECO:0000313" key="13">
    <source>
        <dbReference type="Proteomes" id="UP000248557"/>
    </source>
</evidence>
<dbReference type="PROSITE" id="PS51192">
    <property type="entry name" value="HELICASE_ATP_BIND_1"/>
    <property type="match status" value="1"/>
</dbReference>
<keyword evidence="8" id="KW-0378">Hydrolase</keyword>
<dbReference type="Gene3D" id="3.90.1570.50">
    <property type="match status" value="1"/>
</dbReference>
<dbReference type="NCBIfam" id="TIGR00348">
    <property type="entry name" value="hsdR"/>
    <property type="match status" value="1"/>
</dbReference>
<dbReference type="EMBL" id="NGJK01000025">
    <property type="protein sequence ID" value="RAP03458.1"/>
    <property type="molecule type" value="Genomic_DNA"/>
</dbReference>
<dbReference type="InterPro" id="IPR051268">
    <property type="entry name" value="Type-I_R_enzyme_R_subunit"/>
</dbReference>
<keyword evidence="6" id="KW-0680">Restriction system</keyword>
<dbReference type="CDD" id="cd18030">
    <property type="entry name" value="DEXHc_RE_I_HsdR"/>
    <property type="match status" value="1"/>
</dbReference>
<dbReference type="Pfam" id="PF12008">
    <property type="entry name" value="EcoR124_C"/>
    <property type="match status" value="1"/>
</dbReference>